<dbReference type="Gene3D" id="3.40.395.10">
    <property type="entry name" value="Adenoviral Proteinase, Chain A"/>
    <property type="match status" value="1"/>
</dbReference>
<gene>
    <name evidence="1" type="ORF">TIFTF001_016810</name>
</gene>
<dbReference type="AlphaFoldDB" id="A0AA88DA58"/>
<evidence type="ECO:0008006" key="3">
    <source>
        <dbReference type="Google" id="ProtNLM"/>
    </source>
</evidence>
<accession>A0AA88DA58</accession>
<evidence type="ECO:0000313" key="2">
    <source>
        <dbReference type="Proteomes" id="UP001187192"/>
    </source>
</evidence>
<dbReference type="Proteomes" id="UP001187192">
    <property type="component" value="Unassembled WGS sequence"/>
</dbReference>
<name>A0AA88DA58_FICCA</name>
<proteinExistence type="predicted"/>
<dbReference type="EMBL" id="BTGU01000026">
    <property type="protein sequence ID" value="GMN47637.1"/>
    <property type="molecule type" value="Genomic_DNA"/>
</dbReference>
<evidence type="ECO:0000313" key="1">
    <source>
        <dbReference type="EMBL" id="GMN47637.1"/>
    </source>
</evidence>
<protein>
    <recommendedName>
        <fullName evidence="3">Ubiquitin-like protease family profile domain-containing protein</fullName>
    </recommendedName>
</protein>
<dbReference type="InterPro" id="IPR038765">
    <property type="entry name" value="Papain-like_cys_pep_sf"/>
</dbReference>
<reference evidence="1" key="1">
    <citation type="submission" date="2023-07" db="EMBL/GenBank/DDBJ databases">
        <title>draft genome sequence of fig (Ficus carica).</title>
        <authorList>
            <person name="Takahashi T."/>
            <person name="Nishimura K."/>
        </authorList>
    </citation>
    <scope>NUCLEOTIDE SEQUENCE</scope>
</reference>
<organism evidence="1 2">
    <name type="scientific">Ficus carica</name>
    <name type="common">Common fig</name>
    <dbReference type="NCBI Taxonomy" id="3494"/>
    <lineage>
        <taxon>Eukaryota</taxon>
        <taxon>Viridiplantae</taxon>
        <taxon>Streptophyta</taxon>
        <taxon>Embryophyta</taxon>
        <taxon>Tracheophyta</taxon>
        <taxon>Spermatophyta</taxon>
        <taxon>Magnoliopsida</taxon>
        <taxon>eudicotyledons</taxon>
        <taxon>Gunneridae</taxon>
        <taxon>Pentapetalae</taxon>
        <taxon>rosids</taxon>
        <taxon>fabids</taxon>
        <taxon>Rosales</taxon>
        <taxon>Moraceae</taxon>
        <taxon>Ficeae</taxon>
        <taxon>Ficus</taxon>
    </lineage>
</organism>
<dbReference type="SUPFAM" id="SSF54001">
    <property type="entry name" value="Cysteine proteinases"/>
    <property type="match status" value="1"/>
</dbReference>
<keyword evidence="2" id="KW-1185">Reference proteome</keyword>
<sequence length="252" mass="28080">MRDRADNLISFLRNAPKGRLYLVPHNRGRHWVLGVIDPWEDLVLYFDPLREKKREDFTELMNMALSDWKIMAGEWIRRRQDYKTKISNRPCPLQEGRSKSWKNPDQAAQEKGWWRLGCAGGADDGCWVGPGMGERGVVVRAGGGWLARGTETKAGSRKGVVGARWAGCKDPAMVGFGRLTSGYRGVEGDELTVGAMQWKINGIARSLDDGGSSTKKTNKTYDMWNPTAFNVCQITGLPSSPTSPNIPLPRMP</sequence>
<comment type="caution">
    <text evidence="1">The sequence shown here is derived from an EMBL/GenBank/DDBJ whole genome shotgun (WGS) entry which is preliminary data.</text>
</comment>